<organism evidence="1 2">
    <name type="scientific">Pedobacter africanus</name>
    <dbReference type="NCBI Taxonomy" id="151894"/>
    <lineage>
        <taxon>Bacteria</taxon>
        <taxon>Pseudomonadati</taxon>
        <taxon>Bacteroidota</taxon>
        <taxon>Sphingobacteriia</taxon>
        <taxon>Sphingobacteriales</taxon>
        <taxon>Sphingobacteriaceae</taxon>
        <taxon>Pedobacter</taxon>
    </lineage>
</organism>
<evidence type="ECO:0000313" key="2">
    <source>
        <dbReference type="Proteomes" id="UP001246858"/>
    </source>
</evidence>
<comment type="caution">
    <text evidence="1">The sequence shown here is derived from an EMBL/GenBank/DDBJ whole genome shotgun (WGS) entry which is preliminary data.</text>
</comment>
<accession>A0ACC6KR86</accession>
<keyword evidence="2" id="KW-1185">Reference proteome</keyword>
<sequence length="192" mass="22552">MHSKEIPIWTDEQLLELIQSDDQRAFKHIYHKYAAKLYASAYNLLRDKTTCEDIVQELFIHLWLNRATLKIVTLRSYLFMATRNRVLMKLRTKKVLLDNEALDFLASNYSTDTRVREKELNLAIENAIKALPDKCQEVFILSRKQQLSNREIADRMQISVKTVENHITNAIHRLKASIGHFIFLVSIFSDFL</sequence>
<gene>
    <name evidence="1" type="ORF">J2X78_000326</name>
</gene>
<dbReference type="EMBL" id="JAVDTF010000001">
    <property type="protein sequence ID" value="MDR6781774.1"/>
    <property type="molecule type" value="Genomic_DNA"/>
</dbReference>
<evidence type="ECO:0000313" key="1">
    <source>
        <dbReference type="EMBL" id="MDR6781774.1"/>
    </source>
</evidence>
<name>A0ACC6KR86_9SPHI</name>
<proteinExistence type="predicted"/>
<protein>
    <submittedName>
        <fullName evidence="1">RNA polymerase sigma-70 factor (ECF subfamily)</fullName>
    </submittedName>
</protein>
<dbReference type="Proteomes" id="UP001246858">
    <property type="component" value="Unassembled WGS sequence"/>
</dbReference>
<reference evidence="1" key="1">
    <citation type="submission" date="2023-07" db="EMBL/GenBank/DDBJ databases">
        <title>Sorghum-associated microbial communities from plants grown in Nebraska, USA.</title>
        <authorList>
            <person name="Schachtman D."/>
        </authorList>
    </citation>
    <scope>NUCLEOTIDE SEQUENCE</scope>
    <source>
        <strain evidence="1">2697</strain>
    </source>
</reference>